<dbReference type="InterPro" id="IPR003660">
    <property type="entry name" value="HAMP_dom"/>
</dbReference>
<sequence>MKISLKTKLVAMFFIFIAVPLIILGTTSYMMTSNSIQDTTEEKLSEITIKTADVINETINSVNKYIEILSHNEDLVKVAAGDSTEKGKVFKYLSELQKDNSDYVEALIITDAFGKGIISNKSENFNMDLSDFDYIQNALKGTEAESDVILSKITNKPVIAVAYPLRIDQKVVGTVVGSIKFENIYKHASKIKIGKTGYAYMINRNGLLVYHPKAEKILKENVGNANNKELKALVDKMKKGETGEGYYTYEGVRKFVKFIPVNKWILAVTADYDEYMSAANKIRRNTIVITAIALLVSMLVAYILITRNIINPIKELEKLMTKAGNGDLTVRSKITTNDEIQVLGEYFNNMIKHQSNIINHVRKGAEELAASSEEISASAEEISASAEQITSNIQVVASNAERQNNSIVEISEVLVQLSSLIQIAQSRAFKAKNNSEHTMDVAQQGRIKVKDTVEAIENISNVSNETANILKSLNGLSKKVREIISTINNIADQTNLLALNAAIEAARAGEHGKGFTVVAEEVRKLSEQTNIGANEISSLVNEMVVQIDKAVESMHNSKKVVENGVMVVNETDKSFVRIIDAVEQIVKDIEQVVDVAKDEVASSDQIIQLIDTVATITETTADNSQEVVAATEEQNSIIQNFAASSEETSAMANSLNNLVEKFKI</sequence>
<keyword evidence="7 9" id="KW-0807">Transducer</keyword>
<feature type="transmembrane region" description="Helical" evidence="10">
    <location>
        <begin position="286"/>
        <end position="305"/>
    </location>
</feature>
<evidence type="ECO:0000256" key="10">
    <source>
        <dbReference type="SAM" id="Phobius"/>
    </source>
</evidence>
<evidence type="ECO:0000256" key="3">
    <source>
        <dbReference type="ARBA" id="ARBA00022500"/>
    </source>
</evidence>
<feature type="domain" description="HAMP" evidence="12">
    <location>
        <begin position="307"/>
        <end position="359"/>
    </location>
</feature>
<evidence type="ECO:0000256" key="8">
    <source>
        <dbReference type="ARBA" id="ARBA00029447"/>
    </source>
</evidence>
<organism evidence="13 14">
    <name type="scientific">Crassaminicella indica</name>
    <dbReference type="NCBI Taxonomy" id="2855394"/>
    <lineage>
        <taxon>Bacteria</taxon>
        <taxon>Bacillati</taxon>
        <taxon>Bacillota</taxon>
        <taxon>Clostridia</taxon>
        <taxon>Eubacteriales</taxon>
        <taxon>Clostridiaceae</taxon>
        <taxon>Crassaminicella</taxon>
    </lineage>
</organism>
<evidence type="ECO:0000313" key="13">
    <source>
        <dbReference type="EMBL" id="QXM06186.1"/>
    </source>
</evidence>
<keyword evidence="6 10" id="KW-0472">Membrane</keyword>
<proteinExistence type="inferred from homology"/>
<dbReference type="InterPro" id="IPR004089">
    <property type="entry name" value="MCPsignal_dom"/>
</dbReference>
<gene>
    <name evidence="13" type="ORF">KVH43_12695</name>
</gene>
<dbReference type="RefSeq" id="WP_218282883.1">
    <property type="nucleotide sequence ID" value="NZ_CP078093.1"/>
</dbReference>
<dbReference type="InterPro" id="IPR033479">
    <property type="entry name" value="dCache_1"/>
</dbReference>
<dbReference type="Pfam" id="PF02743">
    <property type="entry name" value="dCache_1"/>
    <property type="match status" value="1"/>
</dbReference>
<dbReference type="PANTHER" id="PTHR32089">
    <property type="entry name" value="METHYL-ACCEPTING CHEMOTAXIS PROTEIN MCPB"/>
    <property type="match status" value="1"/>
</dbReference>
<dbReference type="CDD" id="cd12914">
    <property type="entry name" value="PDC1_DGC_like"/>
    <property type="match status" value="1"/>
</dbReference>
<dbReference type="PROSITE" id="PS50885">
    <property type="entry name" value="HAMP"/>
    <property type="match status" value="1"/>
</dbReference>
<dbReference type="Pfam" id="PF00672">
    <property type="entry name" value="HAMP"/>
    <property type="match status" value="1"/>
</dbReference>
<keyword evidence="14" id="KW-1185">Reference proteome</keyword>
<name>A0ABX8RGV7_9CLOT</name>
<keyword evidence="4 10" id="KW-0812">Transmembrane</keyword>
<dbReference type="PROSITE" id="PS50111">
    <property type="entry name" value="CHEMOTAXIS_TRANSDUC_2"/>
    <property type="match status" value="1"/>
</dbReference>
<comment type="similarity">
    <text evidence="8">Belongs to the methyl-accepting chemotaxis (MCP) protein family.</text>
</comment>
<evidence type="ECO:0000259" key="12">
    <source>
        <dbReference type="PROSITE" id="PS50885"/>
    </source>
</evidence>
<accession>A0ABX8RGV7</accession>
<dbReference type="CDD" id="cd06225">
    <property type="entry name" value="HAMP"/>
    <property type="match status" value="1"/>
</dbReference>
<dbReference type="CDD" id="cd11386">
    <property type="entry name" value="MCP_signal"/>
    <property type="match status" value="1"/>
</dbReference>
<evidence type="ECO:0000259" key="11">
    <source>
        <dbReference type="PROSITE" id="PS50111"/>
    </source>
</evidence>
<dbReference type="SMART" id="SM00304">
    <property type="entry name" value="HAMP"/>
    <property type="match status" value="1"/>
</dbReference>
<comment type="subcellular location">
    <subcellularLocation>
        <location evidence="1">Cell membrane</location>
        <topology evidence="1">Multi-pass membrane protein</topology>
    </subcellularLocation>
</comment>
<evidence type="ECO:0000313" key="14">
    <source>
        <dbReference type="Proteomes" id="UP000886818"/>
    </source>
</evidence>
<dbReference type="Pfam" id="PF00015">
    <property type="entry name" value="MCPsignal"/>
    <property type="match status" value="1"/>
</dbReference>
<reference evidence="13" key="1">
    <citation type="submission" date="2021-07" db="EMBL/GenBank/DDBJ databases">
        <title>Complete genome sequence of Crassaminicella sp. 143-21, isolated from a deep-sea hydrothermal vent.</title>
        <authorList>
            <person name="Li X."/>
        </authorList>
    </citation>
    <scope>NUCLEOTIDE SEQUENCE</scope>
    <source>
        <strain evidence="13">143-21</strain>
    </source>
</reference>
<evidence type="ECO:0000256" key="4">
    <source>
        <dbReference type="ARBA" id="ARBA00022692"/>
    </source>
</evidence>
<feature type="transmembrane region" description="Helical" evidence="10">
    <location>
        <begin position="9"/>
        <end position="31"/>
    </location>
</feature>
<evidence type="ECO:0000256" key="6">
    <source>
        <dbReference type="ARBA" id="ARBA00023136"/>
    </source>
</evidence>
<dbReference type="Proteomes" id="UP000886818">
    <property type="component" value="Chromosome"/>
</dbReference>
<evidence type="ECO:0000256" key="7">
    <source>
        <dbReference type="ARBA" id="ARBA00023224"/>
    </source>
</evidence>
<evidence type="ECO:0000256" key="2">
    <source>
        <dbReference type="ARBA" id="ARBA00022475"/>
    </source>
</evidence>
<evidence type="ECO:0000256" key="1">
    <source>
        <dbReference type="ARBA" id="ARBA00004651"/>
    </source>
</evidence>
<protein>
    <submittedName>
        <fullName evidence="13">Methyl-accepting chemotaxis protein</fullName>
    </submittedName>
</protein>
<keyword evidence="5 10" id="KW-1133">Transmembrane helix</keyword>
<dbReference type="PANTHER" id="PTHR32089:SF112">
    <property type="entry name" value="LYSOZYME-LIKE PROTEIN-RELATED"/>
    <property type="match status" value="1"/>
</dbReference>
<evidence type="ECO:0000256" key="5">
    <source>
        <dbReference type="ARBA" id="ARBA00022989"/>
    </source>
</evidence>
<dbReference type="EMBL" id="CP078093">
    <property type="protein sequence ID" value="QXM06186.1"/>
    <property type="molecule type" value="Genomic_DNA"/>
</dbReference>
<keyword evidence="2" id="KW-1003">Cell membrane</keyword>
<keyword evidence="3" id="KW-0145">Chemotaxis</keyword>
<evidence type="ECO:0000256" key="9">
    <source>
        <dbReference type="PROSITE-ProRule" id="PRU00284"/>
    </source>
</evidence>
<dbReference type="SMART" id="SM00283">
    <property type="entry name" value="MA"/>
    <property type="match status" value="1"/>
</dbReference>
<feature type="domain" description="Methyl-accepting transducer" evidence="11">
    <location>
        <begin position="378"/>
        <end position="614"/>
    </location>
</feature>
<dbReference type="CDD" id="cd12912">
    <property type="entry name" value="PDC2_MCP_like"/>
    <property type="match status" value="1"/>
</dbReference>